<accession>A0A3Q9QS30</accession>
<dbReference type="Pfam" id="PF09501">
    <property type="entry name" value="Bac_small_YrzI"/>
    <property type="match status" value="1"/>
</dbReference>
<name>A0A3Q9QS30_9BACI</name>
<dbReference type="EMBL" id="CP022572">
    <property type="protein sequence ID" value="AZU61914.1"/>
    <property type="molecule type" value="Genomic_DNA"/>
</dbReference>
<dbReference type="RefSeq" id="WP_084797951.1">
    <property type="nucleotide sequence ID" value="NZ_CP022572.1"/>
</dbReference>
<dbReference type="KEGG" id="nmk:CHR53_11820"/>
<reference evidence="1 2" key="1">
    <citation type="submission" date="2017-07" db="EMBL/GenBank/DDBJ databases">
        <title>The complete genome sequence of Bacillus mesonae strain H20-5, an efficient strain improving plant abiotic stress resistance.</title>
        <authorList>
            <person name="Kim S.Y."/>
            <person name="Song H."/>
            <person name="Sang M.K."/>
            <person name="Weon H.-Y."/>
            <person name="Song J."/>
        </authorList>
    </citation>
    <scope>NUCLEOTIDE SEQUENCE [LARGE SCALE GENOMIC DNA]</scope>
    <source>
        <strain evidence="1 2">H20-5</strain>
    </source>
</reference>
<gene>
    <name evidence="1" type="ORF">CHR53_11820</name>
</gene>
<sequence>MTINILFLTITIKKREISFEEAVRQETIEHLYEQHKSRQFSMYRMTI</sequence>
<evidence type="ECO:0000313" key="2">
    <source>
        <dbReference type="Proteomes" id="UP000282892"/>
    </source>
</evidence>
<dbReference type="AlphaFoldDB" id="A0A3Q9QS30"/>
<dbReference type="InterPro" id="IPR012655">
    <property type="entry name" value="YrzI"/>
</dbReference>
<protein>
    <submittedName>
        <fullName evidence="1">YrzI family small protein</fullName>
    </submittedName>
</protein>
<dbReference type="OrthoDB" id="2974285at2"/>
<dbReference type="Proteomes" id="UP000282892">
    <property type="component" value="Chromosome"/>
</dbReference>
<proteinExistence type="predicted"/>
<keyword evidence="2" id="KW-1185">Reference proteome</keyword>
<organism evidence="1 2">
    <name type="scientific">Neobacillus mesonae</name>
    <dbReference type="NCBI Taxonomy" id="1193713"/>
    <lineage>
        <taxon>Bacteria</taxon>
        <taxon>Bacillati</taxon>
        <taxon>Bacillota</taxon>
        <taxon>Bacilli</taxon>
        <taxon>Bacillales</taxon>
        <taxon>Bacillaceae</taxon>
        <taxon>Neobacillus</taxon>
    </lineage>
</organism>
<evidence type="ECO:0000313" key="1">
    <source>
        <dbReference type="EMBL" id="AZU61914.1"/>
    </source>
</evidence>
<dbReference type="STRING" id="1193713.GCA_001636315_04792"/>